<dbReference type="OrthoDB" id="6433552at2759"/>
<sequence length="68" mass="7857">MSERIANAPNLLESVLTCDETWNFTYDPESKHQVMQWKSPDPQDTKKYVCQNQTSTQCQLSSSTLMEL</sequence>
<reference evidence="1" key="1">
    <citation type="submission" date="2020-07" db="EMBL/GenBank/DDBJ databases">
        <title>Multicomponent nature underlies the extraordinary mechanical properties of spider dragline silk.</title>
        <authorList>
            <person name="Kono N."/>
            <person name="Nakamura H."/>
            <person name="Mori M."/>
            <person name="Yoshida Y."/>
            <person name="Ohtoshi R."/>
            <person name="Malay A.D."/>
            <person name="Moran D.A.P."/>
            <person name="Tomita M."/>
            <person name="Numata K."/>
            <person name="Arakawa K."/>
        </authorList>
    </citation>
    <scope>NUCLEOTIDE SEQUENCE</scope>
</reference>
<protein>
    <submittedName>
        <fullName evidence="1">Uncharacterized protein</fullName>
    </submittedName>
</protein>
<evidence type="ECO:0000313" key="1">
    <source>
        <dbReference type="EMBL" id="GFR11762.1"/>
    </source>
</evidence>
<keyword evidence="2" id="KW-1185">Reference proteome</keyword>
<dbReference type="Proteomes" id="UP000887116">
    <property type="component" value="Unassembled WGS sequence"/>
</dbReference>
<proteinExistence type="predicted"/>
<comment type="caution">
    <text evidence="1">The sequence shown here is derived from an EMBL/GenBank/DDBJ whole genome shotgun (WGS) entry which is preliminary data.</text>
</comment>
<dbReference type="Gene3D" id="3.30.420.10">
    <property type="entry name" value="Ribonuclease H-like superfamily/Ribonuclease H"/>
    <property type="match status" value="1"/>
</dbReference>
<organism evidence="1 2">
    <name type="scientific">Trichonephila clavata</name>
    <name type="common">Joro spider</name>
    <name type="synonym">Nephila clavata</name>
    <dbReference type="NCBI Taxonomy" id="2740835"/>
    <lineage>
        <taxon>Eukaryota</taxon>
        <taxon>Metazoa</taxon>
        <taxon>Ecdysozoa</taxon>
        <taxon>Arthropoda</taxon>
        <taxon>Chelicerata</taxon>
        <taxon>Arachnida</taxon>
        <taxon>Araneae</taxon>
        <taxon>Araneomorphae</taxon>
        <taxon>Entelegynae</taxon>
        <taxon>Araneoidea</taxon>
        <taxon>Nephilidae</taxon>
        <taxon>Trichonephila</taxon>
    </lineage>
</organism>
<dbReference type="EMBL" id="BMAO01026701">
    <property type="protein sequence ID" value="GFR11762.1"/>
    <property type="molecule type" value="Genomic_DNA"/>
</dbReference>
<dbReference type="AlphaFoldDB" id="A0A8X6GV57"/>
<evidence type="ECO:0000313" key="2">
    <source>
        <dbReference type="Proteomes" id="UP000887116"/>
    </source>
</evidence>
<name>A0A8X6GV57_TRICU</name>
<gene>
    <name evidence="1" type="ORF">TNCT_527301</name>
</gene>
<dbReference type="InterPro" id="IPR036397">
    <property type="entry name" value="RNaseH_sf"/>
</dbReference>
<accession>A0A8X6GV57</accession>
<dbReference type="GO" id="GO:0003676">
    <property type="term" value="F:nucleic acid binding"/>
    <property type="evidence" value="ECO:0007669"/>
    <property type="project" value="InterPro"/>
</dbReference>